<dbReference type="AlphaFoldDB" id="A0A1H4DI06"/>
<name>A0A1H4DI06_9FLAO</name>
<organism evidence="2 3">
    <name type="scientific">Flavobacterium gillisiae</name>
    <dbReference type="NCBI Taxonomy" id="150146"/>
    <lineage>
        <taxon>Bacteria</taxon>
        <taxon>Pseudomonadati</taxon>
        <taxon>Bacteroidota</taxon>
        <taxon>Flavobacteriia</taxon>
        <taxon>Flavobacteriales</taxon>
        <taxon>Flavobacteriaceae</taxon>
        <taxon>Flavobacterium</taxon>
    </lineage>
</organism>
<evidence type="ECO:0008006" key="4">
    <source>
        <dbReference type="Google" id="ProtNLM"/>
    </source>
</evidence>
<feature type="transmembrane region" description="Helical" evidence="1">
    <location>
        <begin position="33"/>
        <end position="54"/>
    </location>
</feature>
<dbReference type="PROSITE" id="PS51257">
    <property type="entry name" value="PROKAR_LIPOPROTEIN"/>
    <property type="match status" value="1"/>
</dbReference>
<dbReference type="RefSeq" id="WP_176980608.1">
    <property type="nucleotide sequence ID" value="NZ_FNRD01000007.1"/>
</dbReference>
<proteinExistence type="predicted"/>
<accession>A0A1H4DI06</accession>
<gene>
    <name evidence="2" type="ORF">SAMN05443667_107242</name>
</gene>
<evidence type="ECO:0000313" key="2">
    <source>
        <dbReference type="EMBL" id="SEA72136.1"/>
    </source>
</evidence>
<keyword evidence="3" id="KW-1185">Reference proteome</keyword>
<reference evidence="3" key="1">
    <citation type="submission" date="2016-10" db="EMBL/GenBank/DDBJ databases">
        <authorList>
            <person name="Varghese N."/>
            <person name="Submissions S."/>
        </authorList>
    </citation>
    <scope>NUCLEOTIDE SEQUENCE [LARGE SCALE GENOMIC DNA]</scope>
    <source>
        <strain evidence="3">DSM 22376</strain>
    </source>
</reference>
<evidence type="ECO:0000313" key="3">
    <source>
        <dbReference type="Proteomes" id="UP000198951"/>
    </source>
</evidence>
<dbReference type="STRING" id="150146.SAMN05443667_107242"/>
<evidence type="ECO:0000256" key="1">
    <source>
        <dbReference type="SAM" id="Phobius"/>
    </source>
</evidence>
<dbReference type="EMBL" id="FNRD01000007">
    <property type="protein sequence ID" value="SEA72136.1"/>
    <property type="molecule type" value="Genomic_DNA"/>
</dbReference>
<keyword evidence="1" id="KW-0472">Membrane</keyword>
<dbReference type="Proteomes" id="UP000198951">
    <property type="component" value="Unassembled WGS sequence"/>
</dbReference>
<sequence>MKNKIIRVLLLLTVVLSLTGCSVVEGIFKAGMGVGIFIVIAILAVILFIVSKLFGKK</sequence>
<keyword evidence="1" id="KW-1133">Transmembrane helix</keyword>
<keyword evidence="1" id="KW-0812">Transmembrane</keyword>
<protein>
    <recommendedName>
        <fullName evidence="4">Phosphatidate cytidylyltransferase</fullName>
    </recommendedName>
</protein>